<dbReference type="AlphaFoldDB" id="A0A919XGC0"/>
<dbReference type="EMBL" id="BORQ01000004">
    <property type="protein sequence ID" value="GIO32312.1"/>
    <property type="molecule type" value="Genomic_DNA"/>
</dbReference>
<organism evidence="2 3">
    <name type="scientific">Paenibacillus albilobatus</name>
    <dbReference type="NCBI Taxonomy" id="2716884"/>
    <lineage>
        <taxon>Bacteria</taxon>
        <taxon>Bacillati</taxon>
        <taxon>Bacillota</taxon>
        <taxon>Bacilli</taxon>
        <taxon>Bacillales</taxon>
        <taxon>Paenibacillaceae</taxon>
        <taxon>Paenibacillus</taxon>
    </lineage>
</organism>
<reference evidence="2" key="1">
    <citation type="submission" date="2021-03" db="EMBL/GenBank/DDBJ databases">
        <title>Antimicrobial resistance genes in bacteria isolated from Japanese honey, and their potential for conferring macrolide and lincosamide resistance in the American foulbrood pathogen Paenibacillus larvae.</title>
        <authorList>
            <person name="Okamoto M."/>
            <person name="Kumagai M."/>
            <person name="Kanamori H."/>
            <person name="Takamatsu D."/>
        </authorList>
    </citation>
    <scope>NUCLEOTIDE SEQUENCE</scope>
    <source>
        <strain evidence="2">J2TS6</strain>
    </source>
</reference>
<evidence type="ECO:0000256" key="1">
    <source>
        <dbReference type="SAM" id="Phobius"/>
    </source>
</evidence>
<proteinExistence type="predicted"/>
<evidence type="ECO:0000313" key="2">
    <source>
        <dbReference type="EMBL" id="GIO32312.1"/>
    </source>
</evidence>
<keyword evidence="3" id="KW-1185">Reference proteome</keyword>
<accession>A0A919XGC0</accession>
<feature type="transmembrane region" description="Helical" evidence="1">
    <location>
        <begin position="59"/>
        <end position="78"/>
    </location>
</feature>
<name>A0A919XGC0_9BACL</name>
<feature type="transmembrane region" description="Helical" evidence="1">
    <location>
        <begin position="228"/>
        <end position="250"/>
    </location>
</feature>
<comment type="caution">
    <text evidence="2">The sequence shown here is derived from an EMBL/GenBank/DDBJ whole genome shotgun (WGS) entry which is preliminary data.</text>
</comment>
<feature type="transmembrane region" description="Helical" evidence="1">
    <location>
        <begin position="111"/>
        <end position="135"/>
    </location>
</feature>
<protein>
    <submittedName>
        <fullName evidence="2">Uncharacterized protein</fullName>
    </submittedName>
</protein>
<gene>
    <name evidence="2" type="ORF">J2TS6_34530</name>
</gene>
<feature type="transmembrane region" description="Helical" evidence="1">
    <location>
        <begin position="183"/>
        <end position="202"/>
    </location>
</feature>
<feature type="transmembrane region" description="Helical" evidence="1">
    <location>
        <begin position="155"/>
        <end position="176"/>
    </location>
</feature>
<dbReference type="RefSeq" id="WP_212958019.1">
    <property type="nucleotide sequence ID" value="NZ_BORQ01000004.1"/>
</dbReference>
<evidence type="ECO:0000313" key="3">
    <source>
        <dbReference type="Proteomes" id="UP000679779"/>
    </source>
</evidence>
<keyword evidence="1" id="KW-0812">Transmembrane</keyword>
<feature type="transmembrane region" description="Helical" evidence="1">
    <location>
        <begin position="31"/>
        <end position="53"/>
    </location>
</feature>
<keyword evidence="1" id="KW-1133">Transmembrane helix</keyword>
<dbReference type="Proteomes" id="UP000679779">
    <property type="component" value="Unassembled WGS sequence"/>
</dbReference>
<sequence>MFSAVFRDLVRHEFKSKGRWKRQNRIGIPRTWWLVYFLCIFTVVIGTLTYFAVRKDLELNALWTVTLGLPYIAFFLGFGSVKNEWSNDTYGWWLTIPQPRTRLVAAKWLGIWLKVLAGLLTLYVVVSVYVMILSFTVSHYSFATTRTFMETGFNWLSLIVAISPLIIAVGMLMGVLQNTVIRPLAPILWVVFMAGLGLMYSMTDKVFPEEGFPQEYSLSLWSSYPLELPLIVALDWVLAFAVLRLTAFLIEKKLDL</sequence>
<keyword evidence="1" id="KW-0472">Membrane</keyword>